<dbReference type="InterPro" id="IPR016155">
    <property type="entry name" value="Mopterin_synth/thiamin_S_b"/>
</dbReference>
<dbReference type="EMBL" id="SNWX01000022">
    <property type="protein sequence ID" value="TDO84323.1"/>
    <property type="molecule type" value="Genomic_DNA"/>
</dbReference>
<dbReference type="CDD" id="cd00757">
    <property type="entry name" value="ThiF_MoeB_HesA_family"/>
    <property type="match status" value="1"/>
</dbReference>
<dbReference type="GO" id="GO:0004792">
    <property type="term" value="F:thiosulfate-cyanide sulfurtransferase activity"/>
    <property type="evidence" value="ECO:0007669"/>
    <property type="project" value="TreeGrafter"/>
</dbReference>
<protein>
    <submittedName>
        <fullName evidence="5">Adenylyltransferase/sulfurtransferase</fullName>
    </submittedName>
</protein>
<dbReference type="SUPFAM" id="SSF54285">
    <property type="entry name" value="MoaD/ThiS"/>
    <property type="match status" value="1"/>
</dbReference>
<organism evidence="5 6">
    <name type="scientific">Halanaerobium saccharolyticum</name>
    <dbReference type="NCBI Taxonomy" id="43595"/>
    <lineage>
        <taxon>Bacteria</taxon>
        <taxon>Bacillati</taxon>
        <taxon>Bacillota</taxon>
        <taxon>Clostridia</taxon>
        <taxon>Halanaerobiales</taxon>
        <taxon>Halanaerobiaceae</taxon>
        <taxon>Halanaerobium</taxon>
    </lineage>
</organism>
<dbReference type="InterPro" id="IPR003749">
    <property type="entry name" value="ThiS/MoaD-like"/>
</dbReference>
<dbReference type="NCBIfam" id="TIGR01683">
    <property type="entry name" value="thiS"/>
    <property type="match status" value="1"/>
</dbReference>
<name>A0A4R6LJV2_9FIRM</name>
<dbReference type="Pfam" id="PF02597">
    <property type="entry name" value="ThiS"/>
    <property type="match status" value="1"/>
</dbReference>
<dbReference type="GO" id="GO:0008641">
    <property type="term" value="F:ubiquitin-like modifier activating enzyme activity"/>
    <property type="evidence" value="ECO:0007669"/>
    <property type="project" value="InterPro"/>
</dbReference>
<keyword evidence="1 5" id="KW-0808">Transferase</keyword>
<evidence type="ECO:0000256" key="3">
    <source>
        <dbReference type="ARBA" id="ARBA00022840"/>
    </source>
</evidence>
<dbReference type="CDD" id="cd00565">
    <property type="entry name" value="Ubl_ThiS"/>
    <property type="match status" value="1"/>
</dbReference>
<dbReference type="Gene3D" id="3.40.50.720">
    <property type="entry name" value="NAD(P)-binding Rossmann-like Domain"/>
    <property type="match status" value="1"/>
</dbReference>
<gene>
    <name evidence="5" type="ORF">DFR79_1221</name>
</gene>
<dbReference type="AlphaFoldDB" id="A0A4R6LJV2"/>
<proteinExistence type="predicted"/>
<dbReference type="InterPro" id="IPR035985">
    <property type="entry name" value="Ubiquitin-activating_enz"/>
</dbReference>
<evidence type="ECO:0000256" key="1">
    <source>
        <dbReference type="ARBA" id="ARBA00022679"/>
    </source>
</evidence>
<sequence length="341" mass="36865">MSIKITVNGEEKEVNKGLNLAELLGELDVDPEVTVVKLNDSMVPQGELAERDVESGDNIEYIFFMGGGAFDLTEEEIERYSRHIILKDLGGTGQQKIKDAKVLVVGAGGLGSPAAFYLAAAGVGTLGLVDSDHVDLTNLQRQILHTTEDTGRPKVESAREKLEAMNPNVDVKTYNQYLNKDNVEAIIADYDIIVDGVDNFPTRYLLNDACVMAGKPLVEAGILQFSGQLTTIMPGEGPCYRCIFAEPPKEGAIPSCQEAGVLGAIAGTIGTLQATEVLKLITGIGRPLVGRMLVYDAKDLSFREVEVKKSDNCDVCGDNPVITELMEYELSCNLHQQQAEA</sequence>
<reference evidence="5 6" key="1">
    <citation type="submission" date="2019-03" db="EMBL/GenBank/DDBJ databases">
        <title>Subsurface microbial communities from deep shales in Ohio and West Virginia, USA.</title>
        <authorList>
            <person name="Wrighton K."/>
        </authorList>
    </citation>
    <scope>NUCLEOTIDE SEQUENCE [LARGE SCALE GENOMIC DNA]</scope>
    <source>
        <strain evidence="5 6">MA284_T2</strain>
    </source>
</reference>
<dbReference type="InterPro" id="IPR010035">
    <property type="entry name" value="Thi_S"/>
</dbReference>
<dbReference type="InterPro" id="IPR000594">
    <property type="entry name" value="ThiF_NAD_FAD-bd"/>
</dbReference>
<dbReference type="FunFam" id="3.40.50.720:FF:000033">
    <property type="entry name" value="Adenylyltransferase and sulfurtransferase MOCS3"/>
    <property type="match status" value="1"/>
</dbReference>
<evidence type="ECO:0000313" key="5">
    <source>
        <dbReference type="EMBL" id="TDO84323.1"/>
    </source>
</evidence>
<dbReference type="SUPFAM" id="SSF69572">
    <property type="entry name" value="Activating enzymes of the ubiquitin-like proteins"/>
    <property type="match status" value="1"/>
</dbReference>
<dbReference type="Proteomes" id="UP000295064">
    <property type="component" value="Unassembled WGS sequence"/>
</dbReference>
<keyword evidence="5" id="KW-0548">Nucleotidyltransferase</keyword>
<dbReference type="GO" id="GO:0005829">
    <property type="term" value="C:cytosol"/>
    <property type="evidence" value="ECO:0007669"/>
    <property type="project" value="TreeGrafter"/>
</dbReference>
<dbReference type="OrthoDB" id="9804286at2"/>
<comment type="caution">
    <text evidence="5">The sequence shown here is derived from an EMBL/GenBank/DDBJ whole genome shotgun (WGS) entry which is preliminary data.</text>
</comment>
<evidence type="ECO:0000313" key="6">
    <source>
        <dbReference type="Proteomes" id="UP000295064"/>
    </source>
</evidence>
<dbReference type="GO" id="GO:0008146">
    <property type="term" value="F:sulfotransferase activity"/>
    <property type="evidence" value="ECO:0007669"/>
    <property type="project" value="TreeGrafter"/>
</dbReference>
<accession>A0A4R6LJV2</accession>
<dbReference type="GO" id="GO:0005524">
    <property type="term" value="F:ATP binding"/>
    <property type="evidence" value="ECO:0007669"/>
    <property type="project" value="UniProtKB-KW"/>
</dbReference>
<dbReference type="PANTHER" id="PTHR10953">
    <property type="entry name" value="UBIQUITIN-ACTIVATING ENZYME E1"/>
    <property type="match status" value="1"/>
</dbReference>
<dbReference type="GO" id="GO:0016779">
    <property type="term" value="F:nucleotidyltransferase activity"/>
    <property type="evidence" value="ECO:0007669"/>
    <property type="project" value="UniProtKB-KW"/>
</dbReference>
<evidence type="ECO:0000256" key="2">
    <source>
        <dbReference type="ARBA" id="ARBA00022741"/>
    </source>
</evidence>
<dbReference type="InterPro" id="IPR045886">
    <property type="entry name" value="ThiF/MoeB/HesA"/>
</dbReference>
<dbReference type="PANTHER" id="PTHR10953:SF102">
    <property type="entry name" value="ADENYLYLTRANSFERASE AND SULFURTRANSFERASE MOCS3"/>
    <property type="match status" value="1"/>
</dbReference>
<feature type="domain" description="THIF-type NAD/FAD binding fold" evidence="4">
    <location>
        <begin position="80"/>
        <end position="314"/>
    </location>
</feature>
<evidence type="ECO:0000259" key="4">
    <source>
        <dbReference type="Pfam" id="PF00899"/>
    </source>
</evidence>
<dbReference type="Pfam" id="PF00899">
    <property type="entry name" value="ThiF"/>
    <property type="match status" value="1"/>
</dbReference>
<dbReference type="InterPro" id="IPR012675">
    <property type="entry name" value="Beta-grasp_dom_sf"/>
</dbReference>
<dbReference type="Gene3D" id="3.10.20.30">
    <property type="match status" value="1"/>
</dbReference>
<keyword evidence="2" id="KW-0547">Nucleotide-binding</keyword>
<dbReference type="NCBIfam" id="NF004281">
    <property type="entry name" value="PRK05690.1"/>
    <property type="match status" value="1"/>
</dbReference>
<keyword evidence="3" id="KW-0067">ATP-binding</keyword>